<name>B6TQA8_MAIZE</name>
<dbReference type="EMBL" id="EU967173">
    <property type="protein sequence ID" value="ACG39291.1"/>
    <property type="molecule type" value="mRNA"/>
</dbReference>
<evidence type="ECO:0000313" key="1">
    <source>
        <dbReference type="EMBL" id="ACG39291.1"/>
    </source>
</evidence>
<dbReference type="AlphaFoldDB" id="B6TQA8"/>
<organism evidence="1">
    <name type="scientific">Zea mays</name>
    <name type="common">Maize</name>
    <dbReference type="NCBI Taxonomy" id="4577"/>
    <lineage>
        <taxon>Eukaryota</taxon>
        <taxon>Viridiplantae</taxon>
        <taxon>Streptophyta</taxon>
        <taxon>Embryophyta</taxon>
        <taxon>Tracheophyta</taxon>
        <taxon>Spermatophyta</taxon>
        <taxon>Magnoliopsida</taxon>
        <taxon>Liliopsida</taxon>
        <taxon>Poales</taxon>
        <taxon>Poaceae</taxon>
        <taxon>PACMAD clade</taxon>
        <taxon>Panicoideae</taxon>
        <taxon>Andropogonodae</taxon>
        <taxon>Andropogoneae</taxon>
        <taxon>Tripsacinae</taxon>
        <taxon>Zea</taxon>
    </lineage>
</organism>
<reference evidence="1" key="1">
    <citation type="journal article" date="2009" name="Plant Mol. Biol.">
        <title>Insights into corn genes derived from large-scale cDNA sequencing.</title>
        <authorList>
            <person name="Alexandrov N.N."/>
            <person name="Brover V.V."/>
            <person name="Freidin S."/>
            <person name="Troukhan M.E."/>
            <person name="Tatarinova T.V."/>
            <person name="Zhang H."/>
            <person name="Swaller T.J."/>
            <person name="Lu Y.P."/>
            <person name="Bouck J."/>
            <person name="Flavell R.B."/>
            <person name="Feldmann K.A."/>
        </authorList>
    </citation>
    <scope>NUCLEOTIDE SEQUENCE</scope>
</reference>
<sequence length="41" mass="4584">MLCLCACALSQQNTREQLGPGFVKYPKMCNVFALMVTRLTC</sequence>
<protein>
    <submittedName>
        <fullName evidence="1">Uncharacterized protein</fullName>
    </submittedName>
</protein>
<accession>B6TQA8</accession>
<proteinExistence type="evidence at transcript level"/>